<keyword evidence="3" id="KW-1185">Reference proteome</keyword>
<evidence type="ECO:0000313" key="3">
    <source>
        <dbReference type="Proteomes" id="UP001515480"/>
    </source>
</evidence>
<gene>
    <name evidence="1" type="ORF">AB1Y20_017689</name>
    <name evidence="2" type="ORF">AB1Y20_017692</name>
</gene>
<name>A0AB34JQ14_PRYPA</name>
<dbReference type="AlphaFoldDB" id="A0AB34JQ14"/>
<dbReference type="EMBL" id="JBGBPQ010000006">
    <property type="protein sequence ID" value="KAL1522717.1"/>
    <property type="molecule type" value="Genomic_DNA"/>
</dbReference>
<accession>A0AB34JQ14</accession>
<dbReference type="Proteomes" id="UP001515480">
    <property type="component" value="Unassembled WGS sequence"/>
</dbReference>
<organism evidence="1 3">
    <name type="scientific">Prymnesium parvum</name>
    <name type="common">Toxic golden alga</name>
    <dbReference type="NCBI Taxonomy" id="97485"/>
    <lineage>
        <taxon>Eukaryota</taxon>
        <taxon>Haptista</taxon>
        <taxon>Haptophyta</taxon>
        <taxon>Prymnesiophyceae</taxon>
        <taxon>Prymnesiales</taxon>
        <taxon>Prymnesiaceae</taxon>
        <taxon>Prymnesium</taxon>
    </lineage>
</organism>
<dbReference type="EMBL" id="JBGBPQ010000006">
    <property type="protein sequence ID" value="KAL1522714.1"/>
    <property type="molecule type" value="Genomic_DNA"/>
</dbReference>
<evidence type="ECO:0000313" key="2">
    <source>
        <dbReference type="EMBL" id="KAL1522717.1"/>
    </source>
</evidence>
<sequence length="175" mass="18333">MAGEVAATAKEAATTEEAPLGAVKLVATREEALKAATMAVHVEAAATVAWVRVRVAGVRVVVAAAREVAAKETEGAATEEALLGVVELVTTMEEVVLEAVTMAVRVEAGATAAVVMEVELVAMEVWEVPREERRIQANEGEQVEEADVLAEAVWGVLTVAAQREELTEATVMEAA</sequence>
<protein>
    <submittedName>
        <fullName evidence="1">Uncharacterized protein</fullName>
    </submittedName>
</protein>
<evidence type="ECO:0000313" key="1">
    <source>
        <dbReference type="EMBL" id="KAL1522714.1"/>
    </source>
</evidence>
<comment type="caution">
    <text evidence="1">The sequence shown here is derived from an EMBL/GenBank/DDBJ whole genome shotgun (WGS) entry which is preliminary data.</text>
</comment>
<proteinExistence type="predicted"/>
<reference evidence="1 3" key="1">
    <citation type="journal article" date="2024" name="Science">
        <title>Giant polyketide synthase enzymes in the biosynthesis of giant marine polyether toxins.</title>
        <authorList>
            <person name="Fallon T.R."/>
            <person name="Shende V.V."/>
            <person name="Wierzbicki I.H."/>
            <person name="Pendleton A.L."/>
            <person name="Watervoot N.F."/>
            <person name="Auber R.P."/>
            <person name="Gonzalez D.J."/>
            <person name="Wisecaver J.H."/>
            <person name="Moore B.S."/>
        </authorList>
    </citation>
    <scope>NUCLEOTIDE SEQUENCE [LARGE SCALE GENOMIC DNA]</scope>
    <source>
        <strain evidence="1 3">12B1</strain>
    </source>
</reference>